<dbReference type="Proteomes" id="UP000203464">
    <property type="component" value="Unassembled WGS sequence"/>
</dbReference>
<dbReference type="GO" id="GO:0005576">
    <property type="term" value="C:extracellular region"/>
    <property type="evidence" value="ECO:0007669"/>
    <property type="project" value="TreeGrafter"/>
</dbReference>
<gene>
    <name evidence="7" type="primary">fliY</name>
    <name evidence="7" type="ORF">OCA8868_01291</name>
</gene>
<evidence type="ECO:0000256" key="4">
    <source>
        <dbReference type="RuleBase" id="RU003744"/>
    </source>
</evidence>
<keyword evidence="2" id="KW-0813">Transport</keyword>
<evidence type="ECO:0000256" key="5">
    <source>
        <dbReference type="SAM" id="SignalP"/>
    </source>
</evidence>
<dbReference type="InterPro" id="IPR001638">
    <property type="entry name" value="Solute-binding_3/MltF_N"/>
</dbReference>
<keyword evidence="3 5" id="KW-0732">Signal</keyword>
<feature type="domain" description="Solute-binding protein family 3/N-terminal" evidence="6">
    <location>
        <begin position="36"/>
        <end position="264"/>
    </location>
</feature>
<dbReference type="InterPro" id="IPR018313">
    <property type="entry name" value="SBP_3_CS"/>
</dbReference>
<feature type="signal peptide" evidence="5">
    <location>
        <begin position="1"/>
        <end position="22"/>
    </location>
</feature>
<dbReference type="GO" id="GO:0030288">
    <property type="term" value="C:outer membrane-bounded periplasmic space"/>
    <property type="evidence" value="ECO:0007669"/>
    <property type="project" value="TreeGrafter"/>
</dbReference>
<protein>
    <submittedName>
        <fullName evidence="7">Cystine-binding periplasmic protein</fullName>
    </submittedName>
</protein>
<dbReference type="PROSITE" id="PS01039">
    <property type="entry name" value="SBP_BACTERIAL_3"/>
    <property type="match status" value="1"/>
</dbReference>
<evidence type="ECO:0000256" key="2">
    <source>
        <dbReference type="ARBA" id="ARBA00022448"/>
    </source>
</evidence>
<feature type="chain" id="PRO_5013144861" evidence="5">
    <location>
        <begin position="23"/>
        <end position="276"/>
    </location>
</feature>
<evidence type="ECO:0000313" key="8">
    <source>
        <dbReference type="Proteomes" id="UP000203464"/>
    </source>
</evidence>
<proteinExistence type="inferred from homology"/>
<organism evidence="7 8">
    <name type="scientific">Octadecabacter ascidiaceicola</name>
    <dbReference type="NCBI Taxonomy" id="1655543"/>
    <lineage>
        <taxon>Bacteria</taxon>
        <taxon>Pseudomonadati</taxon>
        <taxon>Pseudomonadota</taxon>
        <taxon>Alphaproteobacteria</taxon>
        <taxon>Rhodobacterales</taxon>
        <taxon>Roseobacteraceae</taxon>
        <taxon>Octadecabacter</taxon>
    </lineage>
</organism>
<dbReference type="GO" id="GO:0006865">
    <property type="term" value="P:amino acid transport"/>
    <property type="evidence" value="ECO:0007669"/>
    <property type="project" value="TreeGrafter"/>
</dbReference>
<dbReference type="PANTHER" id="PTHR30085:SF6">
    <property type="entry name" value="ABC TRANSPORTER GLUTAMINE-BINDING PROTEIN GLNH"/>
    <property type="match status" value="1"/>
</dbReference>
<dbReference type="InterPro" id="IPR051455">
    <property type="entry name" value="Bact_solute-bind_prot3"/>
</dbReference>
<dbReference type="AlphaFoldDB" id="A0A238K2P3"/>
<keyword evidence="8" id="KW-1185">Reference proteome</keyword>
<sequence length="276" mass="29924">MNLPNYMTGLVAAMGLSVVAHAAQADLLDDIIADGELKCGVMLDVPPVGMRDNDNNPIGFDVEFCQDMAEALGVEATIVETPGPDRIPAILSGRVHVGIASATNTLERAKAVGFSIPYQIWDVGVAVAADNTDINSYTDLAGKRVGTVRGTSGEVAFLSEFETWEDQGTTYSSFGSNAEQFLALQQGKVDAIVESTTIFGEYAKGEGADVIRVCCSFESAPSDWTGLMVKRNEQGFLNWVNLFVWHQWKDGRTNELYNTWFGYDAPQMSFPGVHGY</sequence>
<dbReference type="SUPFAM" id="SSF53850">
    <property type="entry name" value="Periplasmic binding protein-like II"/>
    <property type="match status" value="1"/>
</dbReference>
<dbReference type="SMART" id="SM00062">
    <property type="entry name" value="PBPb"/>
    <property type="match status" value="1"/>
</dbReference>
<dbReference type="EMBL" id="FXYD01000002">
    <property type="protein sequence ID" value="SMX37135.1"/>
    <property type="molecule type" value="Genomic_DNA"/>
</dbReference>
<comment type="similarity">
    <text evidence="1 4">Belongs to the bacterial solute-binding protein 3 family.</text>
</comment>
<dbReference type="Pfam" id="PF00497">
    <property type="entry name" value="SBP_bac_3"/>
    <property type="match status" value="1"/>
</dbReference>
<evidence type="ECO:0000313" key="7">
    <source>
        <dbReference type="EMBL" id="SMX37135.1"/>
    </source>
</evidence>
<accession>A0A238K2P3</accession>
<evidence type="ECO:0000256" key="3">
    <source>
        <dbReference type="ARBA" id="ARBA00022729"/>
    </source>
</evidence>
<dbReference type="RefSeq" id="WP_179214799.1">
    <property type="nucleotide sequence ID" value="NZ_FXYD01000002.1"/>
</dbReference>
<evidence type="ECO:0000259" key="6">
    <source>
        <dbReference type="SMART" id="SM00062"/>
    </source>
</evidence>
<name>A0A238K2P3_9RHOB</name>
<dbReference type="Gene3D" id="3.40.190.10">
    <property type="entry name" value="Periplasmic binding protein-like II"/>
    <property type="match status" value="2"/>
</dbReference>
<reference evidence="8" key="1">
    <citation type="submission" date="2017-05" db="EMBL/GenBank/DDBJ databases">
        <authorList>
            <person name="Rodrigo-Torres L."/>
            <person name="Arahal R. D."/>
            <person name="Lucena T."/>
        </authorList>
    </citation>
    <scope>NUCLEOTIDE SEQUENCE [LARGE SCALE GENOMIC DNA]</scope>
    <source>
        <strain evidence="8">CECT 8868</strain>
    </source>
</reference>
<dbReference type="PANTHER" id="PTHR30085">
    <property type="entry name" value="AMINO ACID ABC TRANSPORTER PERMEASE"/>
    <property type="match status" value="1"/>
</dbReference>
<evidence type="ECO:0000256" key="1">
    <source>
        <dbReference type="ARBA" id="ARBA00010333"/>
    </source>
</evidence>